<dbReference type="GO" id="GO:0004640">
    <property type="term" value="F:phosphoribosylanthranilate isomerase activity"/>
    <property type="evidence" value="ECO:0007669"/>
    <property type="project" value="UniProtKB-UniRule"/>
</dbReference>
<dbReference type="InterPro" id="IPR011060">
    <property type="entry name" value="RibuloseP-bd_barrel"/>
</dbReference>
<dbReference type="EC" id="5.3.1.24" evidence="4 10"/>
<dbReference type="UniPathway" id="UPA00035">
    <property type="reaction ID" value="UER00042"/>
</dbReference>
<keyword evidence="7 10" id="KW-0822">Tryptophan biosynthesis</keyword>
<dbReference type="RefSeq" id="WP_115331242.1">
    <property type="nucleotide sequence ID" value="NZ_CAAAHP010000002.1"/>
</dbReference>
<sequence length="210" mass="23430">MQSYKTRIKMCGMTRQEDIAHALSLGVDAIGLIFYKGSKRAISVDDAKRLITPLPLFINIVAVFVNPSVEEVWQVIHELPVQWLQFHGNESESFCSQFNLPYIKALPVKNKDEVSKMMSLYPQASAFLLDTPSQHDYGGTGIIFDWNNIPEACLKPIILAGGLTTANIQEAINKVSPAAIDVCSGIEQSPGIKDHYKMVQFVKALRENYE</sequence>
<evidence type="ECO:0000313" key="12">
    <source>
        <dbReference type="EMBL" id="STX51617.1"/>
    </source>
</evidence>
<keyword evidence="13" id="KW-1185">Reference proteome</keyword>
<dbReference type="PANTHER" id="PTHR42894">
    <property type="entry name" value="N-(5'-PHOSPHORIBOSYL)ANTHRANILATE ISOMERASE"/>
    <property type="match status" value="1"/>
</dbReference>
<evidence type="ECO:0000256" key="10">
    <source>
        <dbReference type="HAMAP-Rule" id="MF_00135"/>
    </source>
</evidence>
<dbReference type="NCBIfam" id="NF002298">
    <property type="entry name" value="PRK01222.1-4"/>
    <property type="match status" value="1"/>
</dbReference>
<comment type="catalytic activity">
    <reaction evidence="1 10">
        <text>N-(5-phospho-beta-D-ribosyl)anthranilate = 1-(2-carboxyphenylamino)-1-deoxy-D-ribulose 5-phosphate</text>
        <dbReference type="Rhea" id="RHEA:21540"/>
        <dbReference type="ChEBI" id="CHEBI:18277"/>
        <dbReference type="ChEBI" id="CHEBI:58613"/>
        <dbReference type="EC" id="5.3.1.24"/>
    </reaction>
</comment>
<organism evidence="12 13">
    <name type="scientific">Legionella busanensis</name>
    <dbReference type="NCBI Taxonomy" id="190655"/>
    <lineage>
        <taxon>Bacteria</taxon>
        <taxon>Pseudomonadati</taxon>
        <taxon>Pseudomonadota</taxon>
        <taxon>Gammaproteobacteria</taxon>
        <taxon>Legionellales</taxon>
        <taxon>Legionellaceae</taxon>
        <taxon>Legionella</taxon>
    </lineage>
</organism>
<dbReference type="CDD" id="cd00405">
    <property type="entry name" value="PRAI"/>
    <property type="match status" value="1"/>
</dbReference>
<protein>
    <recommendedName>
        <fullName evidence="5 10">N-(5'-phosphoribosyl)anthranilate isomerase</fullName>
        <shortName evidence="10">PRAI</shortName>
        <ecNumber evidence="4 10">5.3.1.24</ecNumber>
    </recommendedName>
</protein>
<evidence type="ECO:0000256" key="3">
    <source>
        <dbReference type="ARBA" id="ARBA00007571"/>
    </source>
</evidence>
<evidence type="ECO:0000313" key="13">
    <source>
        <dbReference type="Proteomes" id="UP000254794"/>
    </source>
</evidence>
<dbReference type="Proteomes" id="UP000254794">
    <property type="component" value="Unassembled WGS sequence"/>
</dbReference>
<gene>
    <name evidence="10 12" type="primary">trpF</name>
    <name evidence="12" type="ORF">NCTC13316_01713</name>
</gene>
<dbReference type="Pfam" id="PF00697">
    <property type="entry name" value="PRAI"/>
    <property type="match status" value="1"/>
</dbReference>
<dbReference type="PANTHER" id="PTHR42894:SF1">
    <property type="entry name" value="N-(5'-PHOSPHORIBOSYL)ANTHRANILATE ISOMERASE"/>
    <property type="match status" value="1"/>
</dbReference>
<reference evidence="12 13" key="1">
    <citation type="submission" date="2018-06" db="EMBL/GenBank/DDBJ databases">
        <authorList>
            <consortium name="Pathogen Informatics"/>
            <person name="Doyle S."/>
        </authorList>
    </citation>
    <scope>NUCLEOTIDE SEQUENCE [LARGE SCALE GENOMIC DNA]</scope>
    <source>
        <strain evidence="12 13">NCTC13316</strain>
    </source>
</reference>
<keyword evidence="9 10" id="KW-0413">Isomerase</keyword>
<evidence type="ECO:0000256" key="1">
    <source>
        <dbReference type="ARBA" id="ARBA00001164"/>
    </source>
</evidence>
<evidence type="ECO:0000256" key="6">
    <source>
        <dbReference type="ARBA" id="ARBA00022605"/>
    </source>
</evidence>
<accession>A0A378JKK8</accession>
<evidence type="ECO:0000256" key="8">
    <source>
        <dbReference type="ARBA" id="ARBA00023141"/>
    </source>
</evidence>
<feature type="domain" description="N-(5'phosphoribosyl) anthranilate isomerase (PRAI)" evidence="11">
    <location>
        <begin position="9"/>
        <end position="203"/>
    </location>
</feature>
<keyword evidence="8 10" id="KW-0057">Aromatic amino acid biosynthesis</keyword>
<evidence type="ECO:0000256" key="5">
    <source>
        <dbReference type="ARBA" id="ARBA00022272"/>
    </source>
</evidence>
<dbReference type="GO" id="GO:0000162">
    <property type="term" value="P:L-tryptophan biosynthetic process"/>
    <property type="evidence" value="ECO:0007669"/>
    <property type="project" value="UniProtKB-UniRule"/>
</dbReference>
<name>A0A378JKK8_9GAMM</name>
<evidence type="ECO:0000256" key="4">
    <source>
        <dbReference type="ARBA" id="ARBA00012572"/>
    </source>
</evidence>
<dbReference type="OrthoDB" id="9804217at2"/>
<dbReference type="FunFam" id="3.20.20.70:FF:000075">
    <property type="entry name" value="Tryptophan biosynthesis protein TRP1"/>
    <property type="match status" value="1"/>
</dbReference>
<proteinExistence type="inferred from homology"/>
<evidence type="ECO:0000256" key="2">
    <source>
        <dbReference type="ARBA" id="ARBA00004664"/>
    </source>
</evidence>
<dbReference type="Gene3D" id="3.20.20.70">
    <property type="entry name" value="Aldolase class I"/>
    <property type="match status" value="1"/>
</dbReference>
<dbReference type="InterPro" id="IPR013785">
    <property type="entry name" value="Aldolase_TIM"/>
</dbReference>
<evidence type="ECO:0000259" key="11">
    <source>
        <dbReference type="Pfam" id="PF00697"/>
    </source>
</evidence>
<dbReference type="HAMAP" id="MF_00135">
    <property type="entry name" value="PRAI"/>
    <property type="match status" value="1"/>
</dbReference>
<dbReference type="InterPro" id="IPR001240">
    <property type="entry name" value="PRAI_dom"/>
</dbReference>
<evidence type="ECO:0000256" key="9">
    <source>
        <dbReference type="ARBA" id="ARBA00023235"/>
    </source>
</evidence>
<keyword evidence="6 10" id="KW-0028">Amino-acid biosynthesis</keyword>
<dbReference type="SUPFAM" id="SSF51366">
    <property type="entry name" value="Ribulose-phoshate binding barrel"/>
    <property type="match status" value="1"/>
</dbReference>
<comment type="similarity">
    <text evidence="3 10">Belongs to the TrpF family.</text>
</comment>
<dbReference type="InterPro" id="IPR044643">
    <property type="entry name" value="TrpF_fam"/>
</dbReference>
<dbReference type="EMBL" id="UGOD01000001">
    <property type="protein sequence ID" value="STX51617.1"/>
    <property type="molecule type" value="Genomic_DNA"/>
</dbReference>
<evidence type="ECO:0000256" key="7">
    <source>
        <dbReference type="ARBA" id="ARBA00022822"/>
    </source>
</evidence>
<dbReference type="AlphaFoldDB" id="A0A378JKK8"/>
<comment type="pathway">
    <text evidence="2 10">Amino-acid biosynthesis; L-tryptophan biosynthesis; L-tryptophan from chorismate: step 3/5.</text>
</comment>